<evidence type="ECO:0000256" key="4">
    <source>
        <dbReference type="ARBA" id="ARBA00025742"/>
    </source>
</evidence>
<keyword evidence="2" id="KW-0378">Hydrolase</keyword>
<dbReference type="InterPro" id="IPR050884">
    <property type="entry name" value="CNP_phosphodiesterase-III"/>
</dbReference>
<keyword evidence="7" id="KW-1185">Reference proteome</keyword>
<dbReference type="EMBL" id="JAQGLA010000003">
    <property type="protein sequence ID" value="MDA3624428.1"/>
    <property type="molecule type" value="Genomic_DNA"/>
</dbReference>
<dbReference type="Pfam" id="PF00149">
    <property type="entry name" value="Metallophos"/>
    <property type="match status" value="1"/>
</dbReference>
<dbReference type="Gene3D" id="3.60.21.10">
    <property type="match status" value="1"/>
</dbReference>
<dbReference type="CDD" id="cd07402">
    <property type="entry name" value="MPP_GpdQ"/>
    <property type="match status" value="1"/>
</dbReference>
<dbReference type="PANTHER" id="PTHR42988">
    <property type="entry name" value="PHOSPHOHYDROLASE"/>
    <property type="match status" value="1"/>
</dbReference>
<dbReference type="InterPro" id="IPR026575">
    <property type="entry name" value="GpdQ/CpdA-like"/>
</dbReference>
<dbReference type="SUPFAM" id="SSF56300">
    <property type="entry name" value="Metallo-dependent phosphatases"/>
    <property type="match status" value="1"/>
</dbReference>
<dbReference type="InterPro" id="IPR004843">
    <property type="entry name" value="Calcineurin-like_PHP"/>
</dbReference>
<evidence type="ECO:0000256" key="2">
    <source>
        <dbReference type="ARBA" id="ARBA00022801"/>
    </source>
</evidence>
<comment type="caution">
    <text evidence="6">The sequence shown here is derived from an EMBL/GenBank/DDBJ whole genome shotgun (WGS) entry which is preliminary data.</text>
</comment>
<dbReference type="Proteomes" id="UP001210380">
    <property type="component" value="Unassembled WGS sequence"/>
</dbReference>
<reference evidence="6 7" key="1">
    <citation type="submission" date="2022-11" db="EMBL/GenBank/DDBJ databases">
        <title>Draft genome sequence of Saccharopolyspora sp. WRP15-2 isolated from rhizosphere soils of wild rice in Thailand.</title>
        <authorList>
            <person name="Duangmal K."/>
            <person name="Kammanee S."/>
            <person name="Muangham S."/>
        </authorList>
    </citation>
    <scope>NUCLEOTIDE SEQUENCE [LARGE SCALE GENOMIC DNA]</scope>
    <source>
        <strain evidence="6 7">WRP15-2</strain>
    </source>
</reference>
<keyword evidence="1" id="KW-0479">Metal-binding</keyword>
<dbReference type="InterPro" id="IPR029052">
    <property type="entry name" value="Metallo-depent_PP-like"/>
</dbReference>
<sequence>MSLPRHTIIQISDTHIVPEGDLLHGRVDTAENLTSALEDVEKLSTPPDAVLLSGDLADTADPAAYRRLRAIVEAFGERTGIPVLYAMGNHDERAAFRAGLLDADGVEPYDHVRMLGDLRLIVLDSTVPGKHHGELTEEQLSWLADELATPAPGGTVLALHHPPMDSPIPLMDSVAFHGTAQLGEVLRGSDVRIVVSGHAHYPSAGLLGGVPVWISGASAYTQDVLIEQNGLRGVVGGAYTRIDVFEETAIATSVPIGARETVYEITIEQLKSYMEQES</sequence>
<protein>
    <submittedName>
        <fullName evidence="6">Phosphodiesterase</fullName>
    </submittedName>
</protein>
<dbReference type="PANTHER" id="PTHR42988:SF2">
    <property type="entry name" value="CYCLIC NUCLEOTIDE PHOSPHODIESTERASE CBUA0032-RELATED"/>
    <property type="match status" value="1"/>
</dbReference>
<evidence type="ECO:0000259" key="5">
    <source>
        <dbReference type="Pfam" id="PF00149"/>
    </source>
</evidence>
<proteinExistence type="inferred from homology"/>
<dbReference type="RefSeq" id="WP_270946995.1">
    <property type="nucleotide sequence ID" value="NZ_JAQGLA010000003.1"/>
</dbReference>
<accession>A0ABT4URT1</accession>
<name>A0ABT4URT1_9PSEU</name>
<organism evidence="6 7">
    <name type="scientific">Saccharopolyspora oryzae</name>
    <dbReference type="NCBI Taxonomy" id="2997343"/>
    <lineage>
        <taxon>Bacteria</taxon>
        <taxon>Bacillati</taxon>
        <taxon>Actinomycetota</taxon>
        <taxon>Actinomycetes</taxon>
        <taxon>Pseudonocardiales</taxon>
        <taxon>Pseudonocardiaceae</taxon>
        <taxon>Saccharopolyspora</taxon>
    </lineage>
</organism>
<evidence type="ECO:0000256" key="3">
    <source>
        <dbReference type="ARBA" id="ARBA00023004"/>
    </source>
</evidence>
<feature type="domain" description="Calcineurin-like phosphoesterase" evidence="5">
    <location>
        <begin position="7"/>
        <end position="202"/>
    </location>
</feature>
<comment type="similarity">
    <text evidence="4">Belongs to the cyclic nucleotide phosphodiesterase class-III family.</text>
</comment>
<gene>
    <name evidence="6" type="ORF">OU415_03200</name>
</gene>
<keyword evidence="3" id="KW-0408">Iron</keyword>
<evidence type="ECO:0000313" key="7">
    <source>
        <dbReference type="Proteomes" id="UP001210380"/>
    </source>
</evidence>
<evidence type="ECO:0000256" key="1">
    <source>
        <dbReference type="ARBA" id="ARBA00022723"/>
    </source>
</evidence>
<evidence type="ECO:0000313" key="6">
    <source>
        <dbReference type="EMBL" id="MDA3624428.1"/>
    </source>
</evidence>